<protein>
    <submittedName>
        <fullName evidence="2">CAP domain-containing protein</fullName>
    </submittedName>
</protein>
<dbReference type="CDD" id="cd05379">
    <property type="entry name" value="CAP_bacterial"/>
    <property type="match status" value="1"/>
</dbReference>
<dbReference type="Pfam" id="PF00188">
    <property type="entry name" value="CAP"/>
    <property type="match status" value="1"/>
</dbReference>
<keyword evidence="3" id="KW-1185">Reference proteome</keyword>
<feature type="domain" description="SCP" evidence="1">
    <location>
        <begin position="44"/>
        <end position="188"/>
    </location>
</feature>
<gene>
    <name evidence="2" type="ORF">J2I46_30020</name>
</gene>
<dbReference type="InterPro" id="IPR014044">
    <property type="entry name" value="CAP_dom"/>
</dbReference>
<organism evidence="2 3">
    <name type="scientific">Fibrella forsythiae</name>
    <dbReference type="NCBI Taxonomy" id="2817061"/>
    <lineage>
        <taxon>Bacteria</taxon>
        <taxon>Pseudomonadati</taxon>
        <taxon>Bacteroidota</taxon>
        <taxon>Cytophagia</taxon>
        <taxon>Cytophagales</taxon>
        <taxon>Spirosomataceae</taxon>
        <taxon>Fibrella</taxon>
    </lineage>
</organism>
<accession>A0ABS3JS64</accession>
<dbReference type="Gene3D" id="3.40.33.10">
    <property type="entry name" value="CAP"/>
    <property type="match status" value="1"/>
</dbReference>
<evidence type="ECO:0000313" key="2">
    <source>
        <dbReference type="EMBL" id="MBO0952851.1"/>
    </source>
</evidence>
<comment type="caution">
    <text evidence="2">The sequence shown here is derived from an EMBL/GenBank/DDBJ whole genome shotgun (WGS) entry which is preliminary data.</text>
</comment>
<sequence>MGTLDGVPAGYLVADSTFFNQSIGQQTIDLSKPDALLLEVALFQATNEARRKAGLPLFQYDRALSQAARSHAQSMIQYDFYGHENPVYLWDRTLLSRVRRQTTRFGRMAENIGEYQTINTPKWFSVRFSSRHQRYEYFSEETSEVYSPYGYASYARYAVEQWLKSPHHRANLLNPLYTHLGCAASLSAHPFQSRRIVPFGRLVQNFGALKEPITLK</sequence>
<reference evidence="2 3" key="1">
    <citation type="submission" date="2021-03" db="EMBL/GenBank/DDBJ databases">
        <title>Fibrella sp. HMF5405 genome sequencing and assembly.</title>
        <authorList>
            <person name="Kang H."/>
            <person name="Kim H."/>
            <person name="Bae S."/>
            <person name="Joh K."/>
        </authorList>
    </citation>
    <scope>NUCLEOTIDE SEQUENCE [LARGE SCALE GENOMIC DNA]</scope>
    <source>
        <strain evidence="2 3">HMF5405</strain>
    </source>
</reference>
<evidence type="ECO:0000259" key="1">
    <source>
        <dbReference type="Pfam" id="PF00188"/>
    </source>
</evidence>
<dbReference type="SUPFAM" id="SSF55797">
    <property type="entry name" value="PR-1-like"/>
    <property type="match status" value="1"/>
</dbReference>
<dbReference type="PANTHER" id="PTHR31157:SF1">
    <property type="entry name" value="SCP DOMAIN-CONTAINING PROTEIN"/>
    <property type="match status" value="1"/>
</dbReference>
<dbReference type="RefSeq" id="WP_207332802.1">
    <property type="nucleotide sequence ID" value="NZ_JAFMYW010000014.1"/>
</dbReference>
<proteinExistence type="predicted"/>
<name>A0ABS3JS64_9BACT</name>
<dbReference type="InterPro" id="IPR035940">
    <property type="entry name" value="CAP_sf"/>
</dbReference>
<dbReference type="PANTHER" id="PTHR31157">
    <property type="entry name" value="SCP DOMAIN-CONTAINING PROTEIN"/>
    <property type="match status" value="1"/>
</dbReference>
<evidence type="ECO:0000313" key="3">
    <source>
        <dbReference type="Proteomes" id="UP000664628"/>
    </source>
</evidence>
<dbReference type="Proteomes" id="UP000664628">
    <property type="component" value="Unassembled WGS sequence"/>
</dbReference>
<dbReference type="EMBL" id="JAFMYW010000014">
    <property type="protein sequence ID" value="MBO0952851.1"/>
    <property type="molecule type" value="Genomic_DNA"/>
</dbReference>